<evidence type="ECO:0000313" key="2">
    <source>
        <dbReference type="EMBL" id="RTG81684.1"/>
    </source>
</evidence>
<dbReference type="AlphaFoldDB" id="A0A430Q1X0"/>
<dbReference type="PANTHER" id="PTHR45734">
    <property type="entry name" value="TENSIN"/>
    <property type="match status" value="1"/>
</dbReference>
<dbReference type="STRING" id="6184.A0A430Q1X0"/>
<evidence type="ECO:0000313" key="3">
    <source>
        <dbReference type="Proteomes" id="UP000290809"/>
    </source>
</evidence>
<gene>
    <name evidence="2" type="ORF">DC041_0013129</name>
</gene>
<feature type="compositionally biased region" description="Polar residues" evidence="1">
    <location>
        <begin position="1"/>
        <end position="24"/>
    </location>
</feature>
<name>A0A430Q1X0_SCHBO</name>
<dbReference type="EMBL" id="QMKO01003223">
    <property type="protein sequence ID" value="RTG81684.1"/>
    <property type="molecule type" value="Genomic_DNA"/>
</dbReference>
<comment type="caution">
    <text evidence="2">The sequence shown here is derived from an EMBL/GenBank/DDBJ whole genome shotgun (WGS) entry which is preliminary data.</text>
</comment>
<dbReference type="SUPFAM" id="SSF55550">
    <property type="entry name" value="SH2 domain"/>
    <property type="match status" value="1"/>
</dbReference>
<sequence length="502" mass="56551">MVNKETNLRNSSTCKQPPMYSTYSAHKENMRRMQEQRRTTEDWQASNRQLHDSRSVGSRAVLEEMETITLQPIGRGVHDLEPPTGSIARSVRATTPSDVISYFMKVCLSTFPTLFNRPHSSAGRIDLSISGIKRSISKDYYSPIRMQRSTIDIPYSQTTQSLLSPSINRRLVGFTNTGHSSRISSINKTVLPIIHHHDHHPHPHHNNLVYNSSHGNNNNSNKWNSMDHQSLELLNQTSMNRNSYARQTLTQNIQEMTQKQRLLLLSTSSSTNQQYYPISSHNNKLVSPNGSLSGTNIGVDIVDGDTVGMRQVLDTSKYCNTYADSFGLALKIPPNSPRVISNKVPMHDGRGNGVHLRGFSSDPTFPSLAAFVHYHIHKQGALPCTLRLPIFTNQTLYNQQRTTINEQTVYGLEPSLQTILPTTNTMSTDMLYLGSVEVDRLENMNAAIRGIGKIISLAQSYTDGLPKRCEVQIKVIPHEGITFTEKYRRAAWRKTIKPNNLL</sequence>
<dbReference type="Proteomes" id="UP000290809">
    <property type="component" value="Unassembled WGS sequence"/>
</dbReference>
<keyword evidence="3" id="KW-1185">Reference proteome</keyword>
<dbReference type="InterPro" id="IPR036860">
    <property type="entry name" value="SH2_dom_sf"/>
</dbReference>
<dbReference type="InterPro" id="IPR011993">
    <property type="entry name" value="PH-like_dom_sf"/>
</dbReference>
<evidence type="ECO:0000256" key="1">
    <source>
        <dbReference type="SAM" id="MobiDB-lite"/>
    </source>
</evidence>
<protein>
    <submittedName>
        <fullName evidence="2">Uncharacterized protein</fullName>
    </submittedName>
</protein>
<proteinExistence type="predicted"/>
<feature type="region of interest" description="Disordered" evidence="1">
    <location>
        <begin position="1"/>
        <end position="54"/>
    </location>
</feature>
<accession>A0A430Q1X0</accession>
<feature type="compositionally biased region" description="Basic and acidic residues" evidence="1">
    <location>
        <begin position="25"/>
        <end position="41"/>
    </location>
</feature>
<dbReference type="InterPro" id="IPR051484">
    <property type="entry name" value="Tensin_PTEN_phosphatase"/>
</dbReference>
<organism evidence="2 3">
    <name type="scientific">Schistosoma bovis</name>
    <name type="common">Blood fluke</name>
    <dbReference type="NCBI Taxonomy" id="6184"/>
    <lineage>
        <taxon>Eukaryota</taxon>
        <taxon>Metazoa</taxon>
        <taxon>Spiralia</taxon>
        <taxon>Lophotrochozoa</taxon>
        <taxon>Platyhelminthes</taxon>
        <taxon>Trematoda</taxon>
        <taxon>Digenea</taxon>
        <taxon>Strigeidida</taxon>
        <taxon>Schistosomatoidea</taxon>
        <taxon>Schistosomatidae</taxon>
        <taxon>Schistosoma</taxon>
    </lineage>
</organism>
<reference evidence="2 3" key="1">
    <citation type="journal article" date="2019" name="PLoS Pathog.">
        <title>Genome sequence of the bovine parasite Schistosoma bovis Tanzania.</title>
        <authorList>
            <person name="Oey H."/>
            <person name="Zakrzewski M."/>
            <person name="Gobert G."/>
            <person name="Gravermann K."/>
            <person name="Stoye J."/>
            <person name="Jones M."/>
            <person name="Mcmanus D."/>
            <person name="Krause L."/>
        </authorList>
    </citation>
    <scope>NUCLEOTIDE SEQUENCE [LARGE SCALE GENOMIC DNA]</scope>
    <source>
        <strain evidence="2 3">TAN1997</strain>
    </source>
</reference>
<dbReference type="Gene3D" id="2.30.29.30">
    <property type="entry name" value="Pleckstrin-homology domain (PH domain)/Phosphotyrosine-binding domain (PTB)"/>
    <property type="match status" value="1"/>
</dbReference>
<dbReference type="PANTHER" id="PTHR45734:SF10">
    <property type="entry name" value="BLISTERY, ISOFORM A"/>
    <property type="match status" value="1"/>
</dbReference>